<dbReference type="InterPro" id="IPR050545">
    <property type="entry name" value="Mycobact_MmpL"/>
</dbReference>
<evidence type="ECO:0000256" key="3">
    <source>
        <dbReference type="ARBA" id="ARBA00022475"/>
    </source>
</evidence>
<feature type="transmembrane region" description="Helical" evidence="8">
    <location>
        <begin position="351"/>
        <end position="369"/>
    </location>
</feature>
<dbReference type="PANTHER" id="PTHR33406:SF11">
    <property type="entry name" value="MEMBRANE PROTEIN SCO6666-RELATED"/>
    <property type="match status" value="1"/>
</dbReference>
<organism evidence="10 11">
    <name type="scientific">Streptomyces smyrnaeus</name>
    <dbReference type="NCBI Taxonomy" id="1387713"/>
    <lineage>
        <taxon>Bacteria</taxon>
        <taxon>Bacillati</taxon>
        <taxon>Actinomycetota</taxon>
        <taxon>Actinomycetes</taxon>
        <taxon>Kitasatosporales</taxon>
        <taxon>Streptomycetaceae</taxon>
        <taxon>Streptomyces</taxon>
    </lineage>
</organism>
<dbReference type="PROSITE" id="PS50156">
    <property type="entry name" value="SSD"/>
    <property type="match status" value="1"/>
</dbReference>
<feature type="transmembrane region" description="Helical" evidence="8">
    <location>
        <begin position="324"/>
        <end position="345"/>
    </location>
</feature>
<evidence type="ECO:0000256" key="7">
    <source>
        <dbReference type="SAM" id="MobiDB-lite"/>
    </source>
</evidence>
<feature type="compositionally biased region" description="Basic and acidic residues" evidence="7">
    <location>
        <begin position="1"/>
        <end position="11"/>
    </location>
</feature>
<feature type="transmembrane region" description="Helical" evidence="8">
    <location>
        <begin position="741"/>
        <end position="763"/>
    </location>
</feature>
<dbReference type="SUPFAM" id="SSF82866">
    <property type="entry name" value="Multidrug efflux transporter AcrB transmembrane domain"/>
    <property type="match status" value="2"/>
</dbReference>
<feature type="transmembrane region" description="Helical" evidence="8">
    <location>
        <begin position="699"/>
        <end position="720"/>
    </location>
</feature>
<feature type="compositionally biased region" description="Basic residues" evidence="7">
    <location>
        <begin position="41"/>
        <end position="54"/>
    </location>
</feature>
<evidence type="ECO:0000313" key="11">
    <source>
        <dbReference type="Proteomes" id="UP000721954"/>
    </source>
</evidence>
<feature type="domain" description="SSD" evidence="9">
    <location>
        <begin position="321"/>
        <end position="446"/>
    </location>
</feature>
<comment type="similarity">
    <text evidence="2">Belongs to the resistance-nodulation-cell division (RND) (TC 2.A.6) family. MmpL subfamily.</text>
</comment>
<feature type="transmembrane region" description="Helical" evidence="8">
    <location>
        <begin position="667"/>
        <end position="684"/>
    </location>
</feature>
<evidence type="ECO:0000256" key="5">
    <source>
        <dbReference type="ARBA" id="ARBA00022989"/>
    </source>
</evidence>
<feature type="transmembrane region" description="Helical" evidence="8">
    <location>
        <begin position="485"/>
        <end position="504"/>
    </location>
</feature>
<evidence type="ECO:0000259" key="9">
    <source>
        <dbReference type="PROSITE" id="PS50156"/>
    </source>
</evidence>
<feature type="transmembrane region" description="Helical" evidence="8">
    <location>
        <begin position="775"/>
        <end position="797"/>
    </location>
</feature>
<evidence type="ECO:0000313" key="10">
    <source>
        <dbReference type="EMBL" id="MBO8198264.1"/>
    </source>
</evidence>
<dbReference type="Gene3D" id="1.20.1640.10">
    <property type="entry name" value="Multidrug efflux transporter AcrB transmembrane domain"/>
    <property type="match status" value="2"/>
</dbReference>
<evidence type="ECO:0000256" key="6">
    <source>
        <dbReference type="ARBA" id="ARBA00023136"/>
    </source>
</evidence>
<keyword evidence="6 8" id="KW-0472">Membrane</keyword>
<feature type="transmembrane region" description="Helical" evidence="8">
    <location>
        <begin position="298"/>
        <end position="317"/>
    </location>
</feature>
<keyword evidence="4 8" id="KW-0812">Transmembrane</keyword>
<keyword evidence="3" id="KW-1003">Cell membrane</keyword>
<comment type="caution">
    <text evidence="10">The sequence shown here is derived from an EMBL/GenBank/DDBJ whole genome shotgun (WGS) entry which is preliminary data.</text>
</comment>
<dbReference type="PANTHER" id="PTHR33406">
    <property type="entry name" value="MEMBRANE PROTEIN MJ1562-RELATED"/>
    <property type="match status" value="1"/>
</dbReference>
<dbReference type="InterPro" id="IPR000731">
    <property type="entry name" value="SSD"/>
</dbReference>
<feature type="transmembrane region" description="Helical" evidence="8">
    <location>
        <begin position="639"/>
        <end position="660"/>
    </location>
</feature>
<sequence>MGPARSRHEYTVHTSQGRTRPAGSPGRRSHGLSADRDRGRLLHLRPRPHPRCGGHRGTAGRFHRRPGAVRARGSGDRHAPGRRPYAARERGPLTVSDPRRRTASGDSAASATASPEPRPDAPPGFFGRLAAWSQRHRWGAVLLWVLVVAAITAGSQAAGSSYRNDFSLPGTESQAATDLMKQHGSLQAGDSVQIVLKDPRGIEEREPAVTRMLGQVRELPSVAEVRSPYADASAVSEDGTIGYATVTLDDKAQRVPEADVTRIIDTAQQAAGGGLRVELGGEAVRGAEEEGGGSAEGAGMLAALVVLVLLFGSLVAAALPLVTALFAVGGAIGLISLASHVFTVADFTPPIMMLVGLGVGVDYALLIFYRYRHELTHGAGSAAAARLALDAAGRTVFFAGCTVIIALLGLVALGLGSLQGVALAVALTVLVTMAASLILLPALLALFGGRIRRSVLERAEQAAAKGKEEGARWRQLALAVQGRPLPALLAALIALLALSAPALGMRLGFADAGNDAPSTTSRQAYDLLAEGFGPGFNGPLIVVAKGDRAAGESVRAALGKADGVAATSPALPSEDGEVATVLVFPRTAPQDEGTTDLVHRLREEVLPPLERETGADLLVGGSTAATQDFADSVAERMPLFVAIVVGMSVLLLMVVFRSILIPLKAAVLNLLSISAALGVITPVFQEDWFGVQPGPVEAFIPVMIFAIVFGLSMDYEVFLISRIHEEWERTRDHGHAVREGLAATGKVITAAAAIMIVVFAAFILSPNRMLQQFGLGLAVAILLDALVIRCLIVPAVMQLLGRRAWWLPAPLAERLPKAALERPEAH</sequence>
<protein>
    <submittedName>
        <fullName evidence="10">MMPL family transporter</fullName>
    </submittedName>
</protein>
<accession>A0ABS3XSF5</accession>
<keyword evidence="5 8" id="KW-1133">Transmembrane helix</keyword>
<feature type="transmembrane region" description="Helical" evidence="8">
    <location>
        <begin position="396"/>
        <end position="415"/>
    </location>
</feature>
<comment type="subcellular location">
    <subcellularLocation>
        <location evidence="1">Cell membrane</location>
        <topology evidence="1">Multi-pass membrane protein</topology>
    </subcellularLocation>
</comment>
<feature type="compositionally biased region" description="Low complexity" evidence="7">
    <location>
        <begin position="104"/>
        <end position="114"/>
    </location>
</feature>
<evidence type="ECO:0000256" key="1">
    <source>
        <dbReference type="ARBA" id="ARBA00004651"/>
    </source>
</evidence>
<feature type="transmembrane region" description="Helical" evidence="8">
    <location>
        <begin position="421"/>
        <end position="448"/>
    </location>
</feature>
<name>A0ABS3XSF5_9ACTN</name>
<dbReference type="EMBL" id="JAFFZM010000004">
    <property type="protein sequence ID" value="MBO8198264.1"/>
    <property type="molecule type" value="Genomic_DNA"/>
</dbReference>
<feature type="transmembrane region" description="Helical" evidence="8">
    <location>
        <begin position="138"/>
        <end position="158"/>
    </location>
</feature>
<dbReference type="Proteomes" id="UP000721954">
    <property type="component" value="Unassembled WGS sequence"/>
</dbReference>
<reference evidence="10 11" key="1">
    <citation type="submission" date="2021-02" db="EMBL/GenBank/DDBJ databases">
        <title>Streptomyces spirodelae sp. nov., isolated from duckweed.</title>
        <authorList>
            <person name="Saimee Y."/>
            <person name="Duangmal K."/>
        </authorList>
    </citation>
    <scope>NUCLEOTIDE SEQUENCE [LARGE SCALE GENOMIC DNA]</scope>
    <source>
        <strain evidence="10 11">DSM 42105</strain>
    </source>
</reference>
<dbReference type="Pfam" id="PF03176">
    <property type="entry name" value="MMPL"/>
    <property type="match status" value="2"/>
</dbReference>
<proteinExistence type="inferred from homology"/>
<feature type="region of interest" description="Disordered" evidence="7">
    <location>
        <begin position="1"/>
        <end position="122"/>
    </location>
</feature>
<gene>
    <name evidence="10" type="ORF">JW613_08090</name>
</gene>
<evidence type="ECO:0000256" key="4">
    <source>
        <dbReference type="ARBA" id="ARBA00022692"/>
    </source>
</evidence>
<keyword evidence="11" id="KW-1185">Reference proteome</keyword>
<evidence type="ECO:0000256" key="8">
    <source>
        <dbReference type="SAM" id="Phobius"/>
    </source>
</evidence>
<evidence type="ECO:0000256" key="2">
    <source>
        <dbReference type="ARBA" id="ARBA00010157"/>
    </source>
</evidence>
<dbReference type="InterPro" id="IPR004869">
    <property type="entry name" value="MMPL_dom"/>
</dbReference>